<feature type="compositionally biased region" description="Low complexity" evidence="1">
    <location>
        <begin position="177"/>
        <end position="194"/>
    </location>
</feature>
<feature type="compositionally biased region" description="Acidic residues" evidence="1">
    <location>
        <begin position="228"/>
        <end position="241"/>
    </location>
</feature>
<feature type="compositionally biased region" description="Low complexity" evidence="1">
    <location>
        <begin position="210"/>
        <end position="227"/>
    </location>
</feature>
<keyword evidence="2" id="KW-0472">Membrane</keyword>
<dbReference type="Proteomes" id="UP001301869">
    <property type="component" value="Chromosome"/>
</dbReference>
<dbReference type="Gene3D" id="1.10.260.40">
    <property type="entry name" value="lambda repressor-like DNA-binding domains"/>
    <property type="match status" value="1"/>
</dbReference>
<reference evidence="4 5" key="1">
    <citation type="submission" date="2023-03" db="EMBL/GenBank/DDBJ databases">
        <title>Halomonas sp. nov., isolated from Korean tranditional fermented seafood 'Jeotgal'.</title>
        <authorList>
            <person name="Kim B."/>
            <person name="Shin N.-R."/>
        </authorList>
    </citation>
    <scope>NUCLEOTIDE SEQUENCE [LARGE SCALE GENOMIC DNA]</scope>
    <source>
        <strain evidence="4 5">SG2L-4</strain>
    </source>
</reference>
<feature type="compositionally biased region" description="Acidic residues" evidence="1">
    <location>
        <begin position="195"/>
        <end position="206"/>
    </location>
</feature>
<evidence type="ECO:0000256" key="2">
    <source>
        <dbReference type="SAM" id="Phobius"/>
    </source>
</evidence>
<protein>
    <submittedName>
        <fullName evidence="4">DUF4115 domain-containing protein</fullName>
    </submittedName>
</protein>
<dbReference type="InterPro" id="IPR025194">
    <property type="entry name" value="RodZ-like_C"/>
</dbReference>
<accession>A0ABY9Z2E8</accession>
<keyword evidence="2" id="KW-0812">Transmembrane</keyword>
<dbReference type="InterPro" id="IPR010982">
    <property type="entry name" value="Lambda_DNA-bd_dom_sf"/>
</dbReference>
<gene>
    <name evidence="4" type="ORF">P1P91_04105</name>
</gene>
<proteinExistence type="predicted"/>
<dbReference type="InterPro" id="IPR001387">
    <property type="entry name" value="Cro/C1-type_HTH"/>
</dbReference>
<name>A0ABY9Z2E8_9GAMM</name>
<evidence type="ECO:0000313" key="4">
    <source>
        <dbReference type="EMBL" id="WNK20870.1"/>
    </source>
</evidence>
<evidence type="ECO:0000313" key="5">
    <source>
        <dbReference type="Proteomes" id="UP001301869"/>
    </source>
</evidence>
<dbReference type="PANTHER" id="PTHR34475">
    <property type="match status" value="1"/>
</dbReference>
<feature type="domain" description="Cytoskeleton protein RodZ-like C-terminal" evidence="3">
    <location>
        <begin position="251"/>
        <end position="322"/>
    </location>
</feature>
<dbReference type="EMBL" id="CP119391">
    <property type="protein sequence ID" value="WNK20870.1"/>
    <property type="molecule type" value="Genomic_DNA"/>
</dbReference>
<feature type="transmembrane region" description="Helical" evidence="2">
    <location>
        <begin position="114"/>
        <end position="135"/>
    </location>
</feature>
<evidence type="ECO:0000256" key="1">
    <source>
        <dbReference type="SAM" id="MobiDB-lite"/>
    </source>
</evidence>
<sequence>MSDTHHDEYADDRLGVSPGELLRRERERQGIALRDAAHALHLRPAVVSGLEQDHYAEIPVATYRRGYLRTYARYLGMDDDPVLKAYEARHGAPATARDIKPVSVTRPPSRLGGILFKLVTLLVIAGLIGVTVTWWQSRGGSAPPSLDEGSMTAPDTSAAAEMPPASAGDAADDIDTAAKSAAESTAKAGSAAEVDAVETEAVDTDPVDTAPAAPSEEALAAATGVAGADEEETADASADSDADADATTLALTFNQQSWTEIFDAGDNRVFVGLQEPGTEASVEGQPPFRLTVGNATGVELRYRGEVIDLARHAGANNVARFTLGE</sequence>
<keyword evidence="5" id="KW-1185">Reference proteome</keyword>
<dbReference type="Pfam" id="PF13413">
    <property type="entry name" value="HTH_25"/>
    <property type="match status" value="1"/>
</dbReference>
<feature type="region of interest" description="Disordered" evidence="1">
    <location>
        <begin position="139"/>
        <end position="241"/>
    </location>
</feature>
<organism evidence="4 5">
    <name type="scientific">Halomonas piscis</name>
    <dbReference type="NCBI Taxonomy" id="3031727"/>
    <lineage>
        <taxon>Bacteria</taxon>
        <taxon>Pseudomonadati</taxon>
        <taxon>Pseudomonadota</taxon>
        <taxon>Gammaproteobacteria</taxon>
        <taxon>Oceanospirillales</taxon>
        <taxon>Halomonadaceae</taxon>
        <taxon>Halomonas</taxon>
    </lineage>
</organism>
<keyword evidence="2" id="KW-1133">Transmembrane helix</keyword>
<dbReference type="PANTHER" id="PTHR34475:SF1">
    <property type="entry name" value="CYTOSKELETON PROTEIN RODZ"/>
    <property type="match status" value="1"/>
</dbReference>
<dbReference type="InterPro" id="IPR050400">
    <property type="entry name" value="Bact_Cytoskel_RodZ"/>
</dbReference>
<evidence type="ECO:0000259" key="3">
    <source>
        <dbReference type="Pfam" id="PF13464"/>
    </source>
</evidence>
<dbReference type="Pfam" id="PF13464">
    <property type="entry name" value="RodZ_C"/>
    <property type="match status" value="1"/>
</dbReference>
<dbReference type="RefSeq" id="WP_311884717.1">
    <property type="nucleotide sequence ID" value="NZ_CP119391.1"/>
</dbReference>
<dbReference type="CDD" id="cd00093">
    <property type="entry name" value="HTH_XRE"/>
    <property type="match status" value="1"/>
</dbReference>